<dbReference type="PROSITE" id="PS51710">
    <property type="entry name" value="G_OBG"/>
    <property type="match status" value="1"/>
</dbReference>
<dbReference type="InterPro" id="IPR005225">
    <property type="entry name" value="Small_GTP-bd"/>
</dbReference>
<dbReference type="PROSITE" id="PS51880">
    <property type="entry name" value="TGS"/>
    <property type="match status" value="1"/>
</dbReference>
<protein>
    <submittedName>
        <fullName evidence="5">GTP-binding protein</fullName>
    </submittedName>
</protein>
<name>A0A9E4ZFU8_9EURY</name>
<proteinExistence type="predicted"/>
<dbReference type="SUPFAM" id="SSF52540">
    <property type="entry name" value="P-loop containing nucleoside triphosphate hydrolases"/>
    <property type="match status" value="1"/>
</dbReference>
<dbReference type="PRINTS" id="PR00326">
    <property type="entry name" value="GTP1OBG"/>
</dbReference>
<dbReference type="RefSeq" id="WP_250868189.1">
    <property type="nucleotide sequence ID" value="NZ_JAGSOI010000025.1"/>
</dbReference>
<feature type="domain" description="TGS" evidence="4">
    <location>
        <begin position="286"/>
        <end position="361"/>
    </location>
</feature>
<evidence type="ECO:0000259" key="4">
    <source>
        <dbReference type="PROSITE" id="PS51880"/>
    </source>
</evidence>
<dbReference type="Gene3D" id="3.40.50.300">
    <property type="entry name" value="P-loop containing nucleotide triphosphate hydrolases"/>
    <property type="match status" value="1"/>
</dbReference>
<dbReference type="PANTHER" id="PTHR43127">
    <property type="entry name" value="DEVELOPMENTALLY-REGULATED GTP-BINDING PROTEIN 2"/>
    <property type="match status" value="1"/>
</dbReference>
<dbReference type="GO" id="GO:0003924">
    <property type="term" value="F:GTPase activity"/>
    <property type="evidence" value="ECO:0007669"/>
    <property type="project" value="InterPro"/>
</dbReference>
<dbReference type="InterPro" id="IPR045001">
    <property type="entry name" value="DRG"/>
</dbReference>
<accession>A0A9E4ZFU8</accession>
<keyword evidence="2" id="KW-0342">GTP-binding</keyword>
<dbReference type="InterPro" id="IPR004095">
    <property type="entry name" value="TGS"/>
</dbReference>
<evidence type="ECO:0000256" key="1">
    <source>
        <dbReference type="ARBA" id="ARBA00022741"/>
    </source>
</evidence>
<evidence type="ECO:0000256" key="2">
    <source>
        <dbReference type="ARBA" id="ARBA00023134"/>
    </source>
</evidence>
<evidence type="ECO:0000313" key="6">
    <source>
        <dbReference type="Proteomes" id="UP001056766"/>
    </source>
</evidence>
<evidence type="ECO:0000313" key="5">
    <source>
        <dbReference type="EMBL" id="MCM1986836.1"/>
    </source>
</evidence>
<dbReference type="EMBL" id="JAGSOI010000025">
    <property type="protein sequence ID" value="MCM1986836.1"/>
    <property type="molecule type" value="Genomic_DNA"/>
</dbReference>
<dbReference type="InterPro" id="IPR027417">
    <property type="entry name" value="P-loop_NTPase"/>
</dbReference>
<dbReference type="CDD" id="cd01896">
    <property type="entry name" value="DRG"/>
    <property type="match status" value="1"/>
</dbReference>
<dbReference type="InterPro" id="IPR012675">
    <property type="entry name" value="Beta-grasp_dom_sf"/>
</dbReference>
<sequence>MGIQEDIQAVEDEIRKTSYNKATSHHIGRLKAKLARLREEVVKKASTKSGGEGYSVKKSGDATVALVGFPSVGKSTLLNKITGANSEVGAYEFTTLDVIPGVLDYKDATIQVLDVPGLVRGAASGRGRGREVIAVVRNSNLVLFLLDVFQPEHYKVLIQELYDAGIRLNTTRPDVVIKRKDRGGVTISTTMELELTDDLIKAVLGEYKIHNAHVLIRDNINVDELIDVIMGNRVYVPSIVVVNKVDLANEEILNKMEELFPDATFISANEEKNLEAVKDLIYDSLDFIRVYLKPQGGLADMDEPLIVTDGVTVGDICERLHRDFRDKFRYSQVWGPSAKHPGQRAGLDHYLEDGDLLTLIIQK</sequence>
<dbReference type="CDD" id="cd01666">
    <property type="entry name" value="TGS_DRG"/>
    <property type="match status" value="1"/>
</dbReference>
<feature type="domain" description="OBG-type G" evidence="3">
    <location>
        <begin position="62"/>
        <end position="286"/>
    </location>
</feature>
<dbReference type="InterPro" id="IPR031167">
    <property type="entry name" value="G_OBG"/>
</dbReference>
<dbReference type="Gene3D" id="3.10.20.30">
    <property type="match status" value="1"/>
</dbReference>
<dbReference type="GO" id="GO:0005525">
    <property type="term" value="F:GTP binding"/>
    <property type="evidence" value="ECO:0007669"/>
    <property type="project" value="UniProtKB-KW"/>
</dbReference>
<dbReference type="NCBIfam" id="TIGR00231">
    <property type="entry name" value="small_GTP"/>
    <property type="match status" value="1"/>
</dbReference>
<keyword evidence="1" id="KW-0547">Nucleotide-binding</keyword>
<dbReference type="InterPro" id="IPR006073">
    <property type="entry name" value="GTP-bd"/>
</dbReference>
<dbReference type="Pfam" id="PF01926">
    <property type="entry name" value="MMR_HSR1"/>
    <property type="match status" value="1"/>
</dbReference>
<reference evidence="5" key="1">
    <citation type="journal article" date="2021" name="mSystems">
        <title>Bacteria and Archaea Synergistically Convert Glycine Betaine to Biogenic Methane in the Formosa Cold Seep of the South China Sea.</title>
        <authorList>
            <person name="Li L."/>
            <person name="Zhang W."/>
            <person name="Zhang S."/>
            <person name="Song L."/>
            <person name="Sun Q."/>
            <person name="Zhang H."/>
            <person name="Xiang H."/>
            <person name="Dong X."/>
        </authorList>
    </citation>
    <scope>NUCLEOTIDE SEQUENCE</scope>
    <source>
        <strain evidence="5">LLY</strain>
    </source>
</reference>
<dbReference type="InterPro" id="IPR031662">
    <property type="entry name" value="GTP-binding_2"/>
</dbReference>
<dbReference type="SUPFAM" id="SSF81271">
    <property type="entry name" value="TGS-like"/>
    <property type="match status" value="1"/>
</dbReference>
<dbReference type="Pfam" id="PF16897">
    <property type="entry name" value="MMR_HSR1_Xtn"/>
    <property type="match status" value="1"/>
</dbReference>
<organism evidence="5 6">
    <name type="scientific">Methanococcoides seepicolus</name>
    <dbReference type="NCBI Taxonomy" id="2828780"/>
    <lineage>
        <taxon>Archaea</taxon>
        <taxon>Methanobacteriati</taxon>
        <taxon>Methanobacteriota</taxon>
        <taxon>Stenosarchaea group</taxon>
        <taxon>Methanomicrobia</taxon>
        <taxon>Methanosarcinales</taxon>
        <taxon>Methanosarcinaceae</taxon>
        <taxon>Methanococcoides</taxon>
    </lineage>
</organism>
<dbReference type="Pfam" id="PF02824">
    <property type="entry name" value="TGS"/>
    <property type="match status" value="1"/>
</dbReference>
<gene>
    <name evidence="5" type="ORF">KDK67_07490</name>
</gene>
<comment type="caution">
    <text evidence="5">The sequence shown here is derived from an EMBL/GenBank/DDBJ whole genome shotgun (WGS) entry which is preliminary data.</text>
</comment>
<evidence type="ECO:0000259" key="3">
    <source>
        <dbReference type="PROSITE" id="PS51710"/>
    </source>
</evidence>
<reference evidence="5" key="2">
    <citation type="submission" date="2021-04" db="EMBL/GenBank/DDBJ databases">
        <authorList>
            <person name="Dong X."/>
        </authorList>
    </citation>
    <scope>NUCLEOTIDE SEQUENCE</scope>
    <source>
        <strain evidence="5">LLY</strain>
    </source>
</reference>
<dbReference type="Proteomes" id="UP001056766">
    <property type="component" value="Unassembled WGS sequence"/>
</dbReference>
<dbReference type="InterPro" id="IPR012676">
    <property type="entry name" value="TGS-like"/>
</dbReference>
<keyword evidence="6" id="KW-1185">Reference proteome</keyword>
<dbReference type="AlphaFoldDB" id="A0A9E4ZFU8"/>